<keyword evidence="3 6" id="KW-0812">Transmembrane</keyword>
<dbReference type="InterPro" id="IPR007156">
    <property type="entry name" value="MamQ_LemA"/>
</dbReference>
<evidence type="ECO:0000256" key="6">
    <source>
        <dbReference type="SAM" id="Phobius"/>
    </source>
</evidence>
<dbReference type="PANTHER" id="PTHR34478:SF2">
    <property type="entry name" value="MEMBRANE PROTEIN"/>
    <property type="match status" value="1"/>
</dbReference>
<dbReference type="KEGG" id="esx:ESOMN_v1c06720"/>
<evidence type="ECO:0000256" key="2">
    <source>
        <dbReference type="ARBA" id="ARBA00008854"/>
    </source>
</evidence>
<comment type="subcellular location">
    <subcellularLocation>
        <location evidence="1">Membrane</location>
        <topology evidence="1">Single-pass membrane protein</topology>
    </subcellularLocation>
</comment>
<feature type="transmembrane region" description="Helical" evidence="6">
    <location>
        <begin position="36"/>
        <end position="54"/>
    </location>
</feature>
<evidence type="ECO:0000313" key="7">
    <source>
        <dbReference type="EMBL" id="ATZ19054.1"/>
    </source>
</evidence>
<proteinExistence type="inferred from homology"/>
<dbReference type="AlphaFoldDB" id="A0A2K8NZ91"/>
<dbReference type="Proteomes" id="UP000232230">
    <property type="component" value="Chromosome"/>
</dbReference>
<dbReference type="RefSeq" id="WP_024863567.1">
    <property type="nucleotide sequence ID" value="NZ_CP024965.1"/>
</dbReference>
<keyword evidence="8" id="KW-1185">Reference proteome</keyword>
<reference evidence="7 8" key="1">
    <citation type="submission" date="2017-11" db="EMBL/GenBank/DDBJ databases">
        <title>Genome sequence of Entomoplasma somnilux PYAN-1 (ATCC 49194).</title>
        <authorList>
            <person name="Lo W.-S."/>
            <person name="Gasparich G.E."/>
            <person name="Kuo C.-H."/>
        </authorList>
    </citation>
    <scope>NUCLEOTIDE SEQUENCE [LARGE SCALE GENOMIC DNA]</scope>
    <source>
        <strain evidence="7 8">PYAN-1</strain>
    </source>
</reference>
<sequence length="224" mass="25658">MANLLDEQSGPINNEGQDINVINKKIKMEIGTGSKVFEIVLWCLLIIPGVIFLIKKISARNYFNKLEQSIQGAASEIDNVIEQRVVILQNTSSLLKKSINLDKEVMLKVSQYRSGQNPDADIERNEINQILDKAYSKINISVENYPDLKSQNTVRDAMQKNDYLQREITAARSNYNDFVTTWNRQIQIWPTNKIVASKMELTTRIPFIASQETKIESKKDFFAN</sequence>
<evidence type="ECO:0000256" key="5">
    <source>
        <dbReference type="ARBA" id="ARBA00023136"/>
    </source>
</evidence>
<dbReference type="GO" id="GO:0016020">
    <property type="term" value="C:membrane"/>
    <property type="evidence" value="ECO:0007669"/>
    <property type="project" value="UniProtKB-SubCell"/>
</dbReference>
<dbReference type="PANTHER" id="PTHR34478">
    <property type="entry name" value="PROTEIN LEMA"/>
    <property type="match status" value="1"/>
</dbReference>
<accession>A0A2K8NZ91</accession>
<organism evidence="7 8">
    <name type="scientific">Williamsoniiplasma somnilux</name>
    <dbReference type="NCBI Taxonomy" id="215578"/>
    <lineage>
        <taxon>Bacteria</taxon>
        <taxon>Bacillati</taxon>
        <taxon>Mycoplasmatota</taxon>
        <taxon>Mollicutes</taxon>
        <taxon>Entomoplasmatales</taxon>
        <taxon>Williamsoniiplasma</taxon>
    </lineage>
</organism>
<evidence type="ECO:0000313" key="8">
    <source>
        <dbReference type="Proteomes" id="UP000232230"/>
    </source>
</evidence>
<name>A0A2K8NZ91_9MOLU</name>
<dbReference type="InterPro" id="IPR023353">
    <property type="entry name" value="LemA-like_dom_sf"/>
</dbReference>
<dbReference type="EMBL" id="CP024965">
    <property type="protein sequence ID" value="ATZ19054.1"/>
    <property type="molecule type" value="Genomic_DNA"/>
</dbReference>
<evidence type="ECO:0000256" key="3">
    <source>
        <dbReference type="ARBA" id="ARBA00022692"/>
    </source>
</evidence>
<dbReference type="SUPFAM" id="SSF140478">
    <property type="entry name" value="LemA-like"/>
    <property type="match status" value="1"/>
</dbReference>
<protein>
    <submittedName>
        <fullName evidence="7">LemA family protein</fullName>
    </submittedName>
</protein>
<keyword evidence="4 6" id="KW-1133">Transmembrane helix</keyword>
<dbReference type="Gene3D" id="1.20.1440.20">
    <property type="entry name" value="LemA-like domain"/>
    <property type="match status" value="1"/>
</dbReference>
<dbReference type="Pfam" id="PF04011">
    <property type="entry name" value="LemA"/>
    <property type="match status" value="1"/>
</dbReference>
<gene>
    <name evidence="7" type="ORF">ESOMN_v1c06720</name>
</gene>
<evidence type="ECO:0000256" key="4">
    <source>
        <dbReference type="ARBA" id="ARBA00022989"/>
    </source>
</evidence>
<keyword evidence="5 6" id="KW-0472">Membrane</keyword>
<evidence type="ECO:0000256" key="1">
    <source>
        <dbReference type="ARBA" id="ARBA00004167"/>
    </source>
</evidence>
<comment type="similarity">
    <text evidence="2">Belongs to the LemA family.</text>
</comment>